<evidence type="ECO:0000256" key="8">
    <source>
        <dbReference type="ARBA" id="ARBA00023315"/>
    </source>
</evidence>
<evidence type="ECO:0000313" key="15">
    <source>
        <dbReference type="Proteomes" id="UP001142175"/>
    </source>
</evidence>
<feature type="transmembrane region" description="Helical" evidence="13">
    <location>
        <begin position="153"/>
        <end position="171"/>
    </location>
</feature>
<name>A0A9X2P2I0_9BACT</name>
<comment type="similarity">
    <text evidence="10">Belongs to the acyltransferase CrtO family.</text>
</comment>
<evidence type="ECO:0000313" key="14">
    <source>
        <dbReference type="EMBL" id="MCR9014273.1"/>
    </source>
</evidence>
<keyword evidence="5" id="KW-0732">Signal</keyword>
<feature type="transmembrane region" description="Helical" evidence="13">
    <location>
        <begin position="129"/>
        <end position="147"/>
    </location>
</feature>
<evidence type="ECO:0000256" key="11">
    <source>
        <dbReference type="ARBA" id="ARBA00023667"/>
    </source>
</evidence>
<keyword evidence="15" id="KW-1185">Reference proteome</keyword>
<sequence length="188" mass="22141">MLKKIFFPLMSIFLAYNTYKLFMVFSSVSQEEFSFLLSFILAILLNLFVTGIFAFTGFAYPSSRLMPESYYVVKNPKAITKAYRYLGVKYFRSFLMLIHWGKEKNRKKYFNGTKSGIKDFDFQTRQSEFGHLAAFVVISLACIWLLPMGHVRIAWLTMALNIPFNLYPVILQRIHRVQIQRLTKYISY</sequence>
<dbReference type="AlphaFoldDB" id="A0A9X2P2I0"/>
<keyword evidence="3" id="KW-0808">Transferase</keyword>
<reference evidence="14" key="1">
    <citation type="submission" date="2022-08" db="EMBL/GenBank/DDBJ databases">
        <authorList>
            <person name="Zhang D."/>
        </authorList>
    </citation>
    <scope>NUCLEOTIDE SEQUENCE</scope>
    <source>
        <strain evidence="14">XJ19-11</strain>
    </source>
</reference>
<keyword evidence="6 13" id="KW-1133">Transmembrane helix</keyword>
<dbReference type="Pfam" id="PF18927">
    <property type="entry name" value="CrtO"/>
    <property type="match status" value="1"/>
</dbReference>
<evidence type="ECO:0000256" key="2">
    <source>
        <dbReference type="ARBA" id="ARBA00022475"/>
    </source>
</evidence>
<keyword evidence="4 13" id="KW-0812">Transmembrane</keyword>
<evidence type="ECO:0000256" key="4">
    <source>
        <dbReference type="ARBA" id="ARBA00022692"/>
    </source>
</evidence>
<dbReference type="InterPro" id="IPR044021">
    <property type="entry name" value="CrtO"/>
</dbReference>
<comment type="pathway">
    <text evidence="9">Carotenoid biosynthesis; staphyloxanthin biosynthesis; staphyloxanthin from farnesyl diphosphate: step 5/5.</text>
</comment>
<comment type="caution">
    <text evidence="14">The sequence shown here is derived from an EMBL/GenBank/DDBJ whole genome shotgun (WGS) entry which is preliminary data.</text>
</comment>
<dbReference type="EMBL" id="JANSUY010000002">
    <property type="protein sequence ID" value="MCR9014273.1"/>
    <property type="molecule type" value="Genomic_DNA"/>
</dbReference>
<comment type="subcellular location">
    <subcellularLocation>
        <location evidence="1">Cell membrane</location>
        <topology evidence="1">Single-pass membrane protein</topology>
    </subcellularLocation>
</comment>
<feature type="transmembrane region" description="Helical" evidence="13">
    <location>
        <begin position="35"/>
        <end position="62"/>
    </location>
</feature>
<dbReference type="RefSeq" id="WP_258422156.1">
    <property type="nucleotide sequence ID" value="NZ_JANSUY010000002.1"/>
</dbReference>
<dbReference type="GO" id="GO:0016746">
    <property type="term" value="F:acyltransferase activity"/>
    <property type="evidence" value="ECO:0007669"/>
    <property type="project" value="UniProtKB-KW"/>
</dbReference>
<feature type="transmembrane region" description="Helical" evidence="13">
    <location>
        <begin position="6"/>
        <end position="28"/>
    </location>
</feature>
<gene>
    <name evidence="14" type="ORF">NU887_04450</name>
</gene>
<proteinExistence type="inferred from homology"/>
<evidence type="ECO:0000256" key="9">
    <source>
        <dbReference type="ARBA" id="ARBA00023588"/>
    </source>
</evidence>
<evidence type="ECO:0000256" key="1">
    <source>
        <dbReference type="ARBA" id="ARBA00004162"/>
    </source>
</evidence>
<evidence type="ECO:0000256" key="6">
    <source>
        <dbReference type="ARBA" id="ARBA00022989"/>
    </source>
</evidence>
<keyword evidence="2" id="KW-1003">Cell membrane</keyword>
<comment type="function">
    <text evidence="12">Catalyzes the acylation of glycosyl-4,4'-diaponeurosporenoate, i.e. the esterification of glucose at the C6'' position with the carboxyl group of the C(15) fatty acid 12-methyltetradecanoic acid, to yield staphyloxanthin. This is the last step in the biosynthesis of this orange pigment, present in most staphylococci strains.</text>
</comment>
<dbReference type="Proteomes" id="UP001142175">
    <property type="component" value="Unassembled WGS sequence"/>
</dbReference>
<accession>A0A9X2P2I0</accession>
<keyword evidence="7 13" id="KW-0472">Membrane</keyword>
<evidence type="ECO:0000256" key="10">
    <source>
        <dbReference type="ARBA" id="ARBA00023603"/>
    </source>
</evidence>
<evidence type="ECO:0000256" key="3">
    <source>
        <dbReference type="ARBA" id="ARBA00022679"/>
    </source>
</evidence>
<organism evidence="14 15">
    <name type="scientific">Aquiflexum gelatinilyticum</name>
    <dbReference type="NCBI Taxonomy" id="2961943"/>
    <lineage>
        <taxon>Bacteria</taxon>
        <taxon>Pseudomonadati</taxon>
        <taxon>Bacteroidota</taxon>
        <taxon>Cytophagia</taxon>
        <taxon>Cytophagales</taxon>
        <taxon>Cyclobacteriaceae</taxon>
        <taxon>Aquiflexum</taxon>
    </lineage>
</organism>
<evidence type="ECO:0000256" key="13">
    <source>
        <dbReference type="SAM" id="Phobius"/>
    </source>
</evidence>
<evidence type="ECO:0000256" key="7">
    <source>
        <dbReference type="ARBA" id="ARBA00023136"/>
    </source>
</evidence>
<evidence type="ECO:0000256" key="5">
    <source>
        <dbReference type="ARBA" id="ARBA00022729"/>
    </source>
</evidence>
<protein>
    <recommendedName>
        <fullName evidence="11">Glycosyl-4,4'-diaponeurosporenoate acyltransferase</fullName>
    </recommendedName>
</protein>
<dbReference type="GO" id="GO:0005886">
    <property type="term" value="C:plasma membrane"/>
    <property type="evidence" value="ECO:0007669"/>
    <property type="project" value="UniProtKB-SubCell"/>
</dbReference>
<keyword evidence="8" id="KW-0012">Acyltransferase</keyword>
<evidence type="ECO:0000256" key="12">
    <source>
        <dbReference type="ARBA" id="ARBA00025324"/>
    </source>
</evidence>